<keyword evidence="4 6" id="KW-1133">Transmembrane helix</keyword>
<dbReference type="Gene3D" id="1.20.1250.20">
    <property type="entry name" value="MFS general substrate transporter like domains"/>
    <property type="match status" value="1"/>
</dbReference>
<dbReference type="InterPro" id="IPR036259">
    <property type="entry name" value="MFS_trans_sf"/>
</dbReference>
<dbReference type="SUPFAM" id="SSF103473">
    <property type="entry name" value="MFS general substrate transporter"/>
    <property type="match status" value="1"/>
</dbReference>
<dbReference type="Pfam" id="PF07690">
    <property type="entry name" value="MFS_1"/>
    <property type="match status" value="1"/>
</dbReference>
<feature type="transmembrane region" description="Helical" evidence="6">
    <location>
        <begin position="367"/>
        <end position="387"/>
    </location>
</feature>
<dbReference type="GO" id="GO:0005886">
    <property type="term" value="C:plasma membrane"/>
    <property type="evidence" value="ECO:0007669"/>
    <property type="project" value="UniProtKB-SubCell"/>
</dbReference>
<comment type="caution">
    <text evidence="8">The sequence shown here is derived from an EMBL/GenBank/DDBJ whole genome shotgun (WGS) entry which is preliminary data.</text>
</comment>
<keyword evidence="9" id="KW-1185">Reference proteome</keyword>
<gene>
    <name evidence="8" type="ORF">ETD96_35865</name>
</gene>
<dbReference type="PANTHER" id="PTHR43124">
    <property type="entry name" value="PURINE EFFLUX PUMP PBUE"/>
    <property type="match status" value="1"/>
</dbReference>
<dbReference type="InterPro" id="IPR050189">
    <property type="entry name" value="MFS_Efflux_Transporters"/>
</dbReference>
<feature type="transmembrane region" description="Helical" evidence="6">
    <location>
        <begin position="17"/>
        <end position="41"/>
    </location>
</feature>
<keyword evidence="3 6" id="KW-0812">Transmembrane</keyword>
<evidence type="ECO:0000256" key="2">
    <source>
        <dbReference type="ARBA" id="ARBA00022475"/>
    </source>
</evidence>
<dbReference type="CDD" id="cd17324">
    <property type="entry name" value="MFS_NepI_like"/>
    <property type="match status" value="1"/>
</dbReference>
<feature type="transmembrane region" description="Helical" evidence="6">
    <location>
        <begin position="143"/>
        <end position="165"/>
    </location>
</feature>
<organism evidence="8 9">
    <name type="scientific">Actinomadura geliboluensis</name>
    <dbReference type="NCBI Taxonomy" id="882440"/>
    <lineage>
        <taxon>Bacteria</taxon>
        <taxon>Bacillati</taxon>
        <taxon>Actinomycetota</taxon>
        <taxon>Actinomycetes</taxon>
        <taxon>Streptosporangiales</taxon>
        <taxon>Thermomonosporaceae</taxon>
        <taxon>Actinomadura</taxon>
    </lineage>
</organism>
<keyword evidence="5 6" id="KW-0472">Membrane</keyword>
<evidence type="ECO:0000259" key="7">
    <source>
        <dbReference type="PROSITE" id="PS50850"/>
    </source>
</evidence>
<comment type="subcellular location">
    <subcellularLocation>
        <location evidence="1">Cell membrane</location>
        <topology evidence="1">Multi-pass membrane protein</topology>
    </subcellularLocation>
</comment>
<name>A0A5S4GSE4_9ACTN</name>
<dbReference type="PROSITE" id="PS50850">
    <property type="entry name" value="MFS"/>
    <property type="match status" value="1"/>
</dbReference>
<dbReference type="GO" id="GO:0022857">
    <property type="term" value="F:transmembrane transporter activity"/>
    <property type="evidence" value="ECO:0007669"/>
    <property type="project" value="InterPro"/>
</dbReference>
<feature type="transmembrane region" description="Helical" evidence="6">
    <location>
        <begin position="341"/>
        <end position="361"/>
    </location>
</feature>
<dbReference type="AlphaFoldDB" id="A0A5S4GSE4"/>
<feature type="transmembrane region" description="Helical" evidence="6">
    <location>
        <begin position="85"/>
        <end position="108"/>
    </location>
</feature>
<keyword evidence="2" id="KW-1003">Cell membrane</keyword>
<feature type="transmembrane region" description="Helical" evidence="6">
    <location>
        <begin position="61"/>
        <end position="78"/>
    </location>
</feature>
<dbReference type="Proteomes" id="UP000305238">
    <property type="component" value="Unassembled WGS sequence"/>
</dbReference>
<dbReference type="EMBL" id="VCKZ01000388">
    <property type="protein sequence ID" value="TMR29320.1"/>
    <property type="molecule type" value="Genomic_DNA"/>
</dbReference>
<feature type="transmembrane region" description="Helical" evidence="6">
    <location>
        <begin position="171"/>
        <end position="197"/>
    </location>
</feature>
<protein>
    <submittedName>
        <fullName evidence="8">MFS transporter</fullName>
    </submittedName>
</protein>
<accession>A0A5S4GSE4</accession>
<evidence type="ECO:0000256" key="6">
    <source>
        <dbReference type="SAM" id="Phobius"/>
    </source>
</evidence>
<dbReference type="PANTHER" id="PTHR43124:SF3">
    <property type="entry name" value="CHLORAMPHENICOL EFFLUX PUMP RV0191"/>
    <property type="match status" value="1"/>
</dbReference>
<feature type="transmembrane region" description="Helical" evidence="6">
    <location>
        <begin position="306"/>
        <end position="329"/>
    </location>
</feature>
<dbReference type="InterPro" id="IPR011701">
    <property type="entry name" value="MFS"/>
</dbReference>
<feature type="transmembrane region" description="Helical" evidence="6">
    <location>
        <begin position="218"/>
        <end position="237"/>
    </location>
</feature>
<evidence type="ECO:0000256" key="1">
    <source>
        <dbReference type="ARBA" id="ARBA00004651"/>
    </source>
</evidence>
<dbReference type="OrthoDB" id="9814237at2"/>
<evidence type="ECO:0000313" key="9">
    <source>
        <dbReference type="Proteomes" id="UP000305238"/>
    </source>
</evidence>
<reference evidence="8 9" key="1">
    <citation type="submission" date="2019-05" db="EMBL/GenBank/DDBJ databases">
        <title>Draft genome sequence of Actinomadura geliboluensis A8036.</title>
        <authorList>
            <person name="Saricaoglu S."/>
            <person name="Isik K."/>
        </authorList>
    </citation>
    <scope>NUCLEOTIDE SEQUENCE [LARGE SCALE GENOMIC DNA]</scope>
    <source>
        <strain evidence="8 9">A8036</strain>
    </source>
</reference>
<feature type="transmembrane region" description="Helical" evidence="6">
    <location>
        <begin position="279"/>
        <end position="300"/>
    </location>
</feature>
<feature type="transmembrane region" description="Helical" evidence="6">
    <location>
        <begin position="252"/>
        <end position="272"/>
    </location>
</feature>
<feature type="transmembrane region" description="Helical" evidence="6">
    <location>
        <begin position="114"/>
        <end position="131"/>
    </location>
</feature>
<dbReference type="InterPro" id="IPR020846">
    <property type="entry name" value="MFS_dom"/>
</dbReference>
<feature type="domain" description="Major facilitator superfamily (MFS) profile" evidence="7">
    <location>
        <begin position="18"/>
        <end position="392"/>
    </location>
</feature>
<evidence type="ECO:0000256" key="5">
    <source>
        <dbReference type="ARBA" id="ARBA00023136"/>
    </source>
</evidence>
<evidence type="ECO:0000256" key="3">
    <source>
        <dbReference type="ARBA" id="ARBA00022692"/>
    </source>
</evidence>
<proteinExistence type="predicted"/>
<sequence length="395" mass="40278">MSLAGAATSPRSSTAGWAAVLSVTMGIFSIVTTEILPIGLLTSIGSGFTVSDGTAGLMMTMPGYLAAVAAPTVTIATARIDRRSMLCACMFLLAAANFLAAAAPGYWAMLVSRVLVGVVIGGFWSIGAGLAGRLVPAGSTRRATAVIFSAVPLGSVLGVPLGTLIGDLAGWRASFAVMGVLSTAVLIALAVLVPPLPAERATRLDVLRGMIRNGGTRFALLATFLVVLAHFAAYTYVTPSLERVTHVPSELLTVFLLIYGLAGILGNFLGGAAVARHPYAAFGVAGCLIAVATLSFPLLGRWEAGAIALLIVWGVGYGAVPVCSQTWFIKSAPHAPEAASVLFTSSFQATLSTGALVGGIVVDRTSLSTVMLLGGTAAALITTTVLLRSQRTNAV</sequence>
<evidence type="ECO:0000313" key="8">
    <source>
        <dbReference type="EMBL" id="TMR29320.1"/>
    </source>
</evidence>
<evidence type="ECO:0000256" key="4">
    <source>
        <dbReference type="ARBA" id="ARBA00022989"/>
    </source>
</evidence>